<comment type="subcellular location">
    <subcellularLocation>
        <location evidence="1">Nucleus</location>
    </subcellularLocation>
</comment>
<dbReference type="Pfam" id="PF02671">
    <property type="entry name" value="PAH"/>
    <property type="match status" value="1"/>
</dbReference>
<evidence type="ECO:0008006" key="6">
    <source>
        <dbReference type="Google" id="ProtNLM"/>
    </source>
</evidence>
<feature type="compositionally biased region" description="Basic residues" evidence="3">
    <location>
        <begin position="115"/>
        <end position="125"/>
    </location>
</feature>
<evidence type="ECO:0000313" key="5">
    <source>
        <dbReference type="Proteomes" id="UP001491310"/>
    </source>
</evidence>
<reference evidence="4 5" key="1">
    <citation type="journal article" date="2024" name="Nat. Commun.">
        <title>Phylogenomics reveals the evolutionary origins of lichenization in chlorophyte algae.</title>
        <authorList>
            <person name="Puginier C."/>
            <person name="Libourel C."/>
            <person name="Otte J."/>
            <person name="Skaloud P."/>
            <person name="Haon M."/>
            <person name="Grisel S."/>
            <person name="Petersen M."/>
            <person name="Berrin J.G."/>
            <person name="Delaux P.M."/>
            <person name="Dal Grande F."/>
            <person name="Keller J."/>
        </authorList>
    </citation>
    <scope>NUCLEOTIDE SEQUENCE [LARGE SCALE GENOMIC DNA]</scope>
    <source>
        <strain evidence="4 5">SAG 216-7</strain>
    </source>
</reference>
<organism evidence="4 5">
    <name type="scientific">Coccomyxa subellipsoidea</name>
    <dbReference type="NCBI Taxonomy" id="248742"/>
    <lineage>
        <taxon>Eukaryota</taxon>
        <taxon>Viridiplantae</taxon>
        <taxon>Chlorophyta</taxon>
        <taxon>core chlorophytes</taxon>
        <taxon>Trebouxiophyceae</taxon>
        <taxon>Trebouxiophyceae incertae sedis</taxon>
        <taxon>Coccomyxaceae</taxon>
        <taxon>Coccomyxa</taxon>
    </lineage>
</organism>
<sequence>MTETGQDSRSSRASSSTGSSSSFSPAISGFYGADAETAKHVVMLVNDVRQVGGDHVYKPFIRLLKDCAAGRITRKKLIVCVHDLLVEHPFLLSRFCKLVPPALVEENEHPDKGGDRKHRGARRSRASKEREVVISLEMEGRTISTVEEADETKAGRERKFFGGIKRWPGTRRTTSEDAHHPSPGPLWIRPWAVAHQWMRNHRVSDDPSSALPERA</sequence>
<feature type="region of interest" description="Disordered" evidence="3">
    <location>
        <begin position="1"/>
        <end position="23"/>
    </location>
</feature>
<dbReference type="SUPFAM" id="SSF47762">
    <property type="entry name" value="PAH2 domain"/>
    <property type="match status" value="1"/>
</dbReference>
<comment type="caution">
    <text evidence="4">The sequence shown here is derived from an EMBL/GenBank/DDBJ whole genome shotgun (WGS) entry which is preliminary data.</text>
</comment>
<dbReference type="Proteomes" id="UP001491310">
    <property type="component" value="Unassembled WGS sequence"/>
</dbReference>
<dbReference type="InterPro" id="IPR003822">
    <property type="entry name" value="PAH"/>
</dbReference>
<evidence type="ECO:0000256" key="3">
    <source>
        <dbReference type="SAM" id="MobiDB-lite"/>
    </source>
</evidence>
<keyword evidence="5" id="KW-1185">Reference proteome</keyword>
<feature type="compositionally biased region" description="Low complexity" evidence="3">
    <location>
        <begin position="11"/>
        <end position="23"/>
    </location>
</feature>
<protein>
    <recommendedName>
        <fullName evidence="6">CID domain-containing protein</fullName>
    </recommendedName>
</protein>
<evidence type="ECO:0000313" key="4">
    <source>
        <dbReference type="EMBL" id="KAK9915470.1"/>
    </source>
</evidence>
<keyword evidence="2" id="KW-0539">Nucleus</keyword>
<feature type="region of interest" description="Disordered" evidence="3">
    <location>
        <begin position="105"/>
        <end position="130"/>
    </location>
</feature>
<name>A0ABR2YUG8_9CHLO</name>
<gene>
    <name evidence="4" type="ORF">WJX75_009643</name>
</gene>
<evidence type="ECO:0000256" key="2">
    <source>
        <dbReference type="ARBA" id="ARBA00023242"/>
    </source>
</evidence>
<dbReference type="EMBL" id="JALJOT010000005">
    <property type="protein sequence ID" value="KAK9915470.1"/>
    <property type="molecule type" value="Genomic_DNA"/>
</dbReference>
<evidence type="ECO:0000256" key="1">
    <source>
        <dbReference type="ARBA" id="ARBA00004123"/>
    </source>
</evidence>
<dbReference type="Gene3D" id="1.20.1160.11">
    <property type="entry name" value="Paired amphipathic helix"/>
    <property type="match status" value="1"/>
</dbReference>
<proteinExistence type="predicted"/>
<dbReference type="InterPro" id="IPR036600">
    <property type="entry name" value="PAH_sf"/>
</dbReference>
<accession>A0ABR2YUG8</accession>